<dbReference type="Proteomes" id="UP000053859">
    <property type="component" value="Unassembled WGS sequence"/>
</dbReference>
<organism evidence="1 2">
    <name type="scientific">Streptomyces azureus</name>
    <dbReference type="NCBI Taxonomy" id="146537"/>
    <lineage>
        <taxon>Bacteria</taxon>
        <taxon>Bacillati</taxon>
        <taxon>Actinomycetota</taxon>
        <taxon>Actinomycetes</taxon>
        <taxon>Kitasatosporales</taxon>
        <taxon>Streptomycetaceae</taxon>
        <taxon>Streptomyces</taxon>
    </lineage>
</organism>
<reference evidence="1" key="1">
    <citation type="journal article" date="2015" name="Genome Announc.">
        <title>Draft Genome Sequence of Thiostrepton-Producing Streptomyces azureus ATCC 14921.</title>
        <authorList>
            <person name="Sakihara K."/>
            <person name="Maeda J."/>
            <person name="Tashiro K."/>
            <person name="Fujino Y."/>
            <person name="Kuhara S."/>
            <person name="Ohshima T."/>
            <person name="Ogata S."/>
            <person name="Doi K."/>
        </authorList>
    </citation>
    <scope>NUCLEOTIDE SEQUENCE [LARGE SCALE GENOMIC DNA]</scope>
    <source>
        <strain evidence="1">ATCC14921</strain>
    </source>
</reference>
<protein>
    <submittedName>
        <fullName evidence="1">Uncharacterized protein</fullName>
    </submittedName>
</protein>
<dbReference type="AlphaFoldDB" id="A0A0K8PM17"/>
<evidence type="ECO:0000313" key="2">
    <source>
        <dbReference type="Proteomes" id="UP000053859"/>
    </source>
</evidence>
<accession>A0A0K8PM17</accession>
<name>A0A0K8PM17_STRAJ</name>
<sequence>MLWAVSLSTMELIPHSLTAALSLTGIRSLAKVSNPVGPIAYPVLYLRQETHDAAPKCISGRTSYHGV</sequence>
<evidence type="ECO:0000313" key="1">
    <source>
        <dbReference type="EMBL" id="GAP48813.1"/>
    </source>
</evidence>
<gene>
    <name evidence="1" type="ORF">SAZU_3678</name>
</gene>
<dbReference type="EMBL" id="DF968277">
    <property type="protein sequence ID" value="GAP48813.1"/>
    <property type="molecule type" value="Genomic_DNA"/>
</dbReference>
<proteinExistence type="predicted"/>
<keyword evidence="2" id="KW-1185">Reference proteome</keyword>